<dbReference type="GO" id="GO:0005886">
    <property type="term" value="C:plasma membrane"/>
    <property type="evidence" value="ECO:0007669"/>
    <property type="project" value="UniProtKB-ARBA"/>
</dbReference>
<dbReference type="SMART" id="SM00318">
    <property type="entry name" value="SNc"/>
    <property type="match status" value="1"/>
</dbReference>
<evidence type="ECO:0000313" key="7">
    <source>
        <dbReference type="Proteomes" id="UP000777482"/>
    </source>
</evidence>
<dbReference type="PROSITE" id="PS51229">
    <property type="entry name" value="DCUN1"/>
    <property type="match status" value="1"/>
</dbReference>
<dbReference type="Pfam" id="PF00565">
    <property type="entry name" value="SNase"/>
    <property type="match status" value="1"/>
</dbReference>
<keyword evidence="1" id="KW-0833">Ubl conjugation pathway</keyword>
<evidence type="ECO:0000256" key="3">
    <source>
        <dbReference type="SAM" id="MobiDB-lite"/>
    </source>
</evidence>
<dbReference type="PANTHER" id="PTHR12281">
    <property type="entry name" value="RP42 RELATED"/>
    <property type="match status" value="1"/>
</dbReference>
<dbReference type="InterPro" id="IPR014764">
    <property type="entry name" value="DCN-prot"/>
</dbReference>
<feature type="domain" description="DCUN1" evidence="5">
    <location>
        <begin position="402"/>
        <end position="596"/>
    </location>
</feature>
<organism evidence="6 7">
    <name type="scientific">Rhodotorula mucilaginosa</name>
    <name type="common">Yeast</name>
    <name type="synonym">Rhodotorula rubra</name>
    <dbReference type="NCBI Taxonomy" id="5537"/>
    <lineage>
        <taxon>Eukaryota</taxon>
        <taxon>Fungi</taxon>
        <taxon>Dikarya</taxon>
        <taxon>Basidiomycota</taxon>
        <taxon>Pucciniomycotina</taxon>
        <taxon>Microbotryomycetes</taxon>
        <taxon>Sporidiobolales</taxon>
        <taxon>Sporidiobolaceae</taxon>
        <taxon>Rhodotorula</taxon>
    </lineage>
</organism>
<dbReference type="PROSITE" id="PS50830">
    <property type="entry name" value="TNASE_3"/>
    <property type="match status" value="1"/>
</dbReference>
<name>A0A9P6W950_RHOMI</name>
<dbReference type="GO" id="GO:0031624">
    <property type="term" value="F:ubiquitin conjugating enzyme binding"/>
    <property type="evidence" value="ECO:0007669"/>
    <property type="project" value="TreeGrafter"/>
</dbReference>
<dbReference type="SUPFAM" id="SSF50199">
    <property type="entry name" value="Staphylococcal nuclease"/>
    <property type="match status" value="1"/>
</dbReference>
<dbReference type="Gene3D" id="1.10.238.200">
    <property type="entry name" value="Cullin, PONY binding domain"/>
    <property type="match status" value="1"/>
</dbReference>
<dbReference type="Pfam" id="PF14555">
    <property type="entry name" value="UBA_4"/>
    <property type="match status" value="1"/>
</dbReference>
<dbReference type="FunFam" id="1.10.238.200:FF:000003">
    <property type="entry name" value="DCN1-like protein 3"/>
    <property type="match status" value="1"/>
</dbReference>
<dbReference type="GO" id="GO:0045116">
    <property type="term" value="P:protein neddylation"/>
    <property type="evidence" value="ECO:0007669"/>
    <property type="project" value="TreeGrafter"/>
</dbReference>
<keyword evidence="7" id="KW-1185">Reference proteome</keyword>
<dbReference type="SUPFAM" id="SSF46934">
    <property type="entry name" value="UBA-like"/>
    <property type="match status" value="1"/>
</dbReference>
<evidence type="ECO:0000259" key="4">
    <source>
        <dbReference type="PROSITE" id="PS50830"/>
    </source>
</evidence>
<dbReference type="InterPro" id="IPR042460">
    <property type="entry name" value="DCN1-like_PONY"/>
</dbReference>
<feature type="region of interest" description="Disordered" evidence="3">
    <location>
        <begin position="1"/>
        <end position="62"/>
    </location>
</feature>
<dbReference type="GO" id="GO:0000151">
    <property type="term" value="C:ubiquitin ligase complex"/>
    <property type="evidence" value="ECO:0007669"/>
    <property type="project" value="TreeGrafter"/>
</dbReference>
<dbReference type="Gene3D" id="2.40.50.90">
    <property type="match status" value="1"/>
</dbReference>
<comment type="function">
    <text evidence="2">Neddylation of cullins play an essential role in the regulation of SCF-type complexes activity.</text>
</comment>
<proteinExistence type="predicted"/>
<dbReference type="InterPro" id="IPR035437">
    <property type="entry name" value="SNase_OB-fold_sf"/>
</dbReference>
<sequence length="599" mass="66308">MTLADWRNGAPSPTAPSPAAPPNRAPPTPDSPSPTSTTKAAAATPRRPPSASATATTDSDSPWLDACLRLDPTNPLLVASATALSLVATTRVWNRYGRRIRNADSLKSEDLLRGSRRLKGYVTSVGDADNFRFWHQPTLRPWAKPPNKKSDLKNETLHVRLAGVDAPELAHFGNPAQPYADEALDWLTRQLLGRKVRVELFRKDQYGRIVGMCYVRNFPWLRTSNVSALMLKAGSPDAQGPADATVYEQANAVHAADGHGPICDSRRLVLRSSFAVYRRSRSDNMVSSVPATPLRSTGAGNAKALFPPFASILPPSSCSPARRLASRLRRLAPIASRNTQSTLSKTAKEGRIREFVEITGASATDAQRLLKATSWRVNAALDAFFNDPRPASSKASAANSAQVTKNLETLWTKYCDPSQPNEISMDGTMQYCADLGVDPSEVIMLALAWFTKAPTMGRFSKREWVEAWQAIGADSLERQKEQVDVLRKQLETPETFRKVYIFAFDYAKTEGQKSLQFEIAQELWNLLIPLDPASSFPHEHLAMWISFLTEKGGRAVSKDSWNLFLDFTRTIDPAFKQYDEDAAWPSVIDDFVEYARARI</sequence>
<dbReference type="Pfam" id="PF03556">
    <property type="entry name" value="Cullin_binding"/>
    <property type="match status" value="1"/>
</dbReference>
<dbReference type="Proteomes" id="UP000777482">
    <property type="component" value="Unassembled WGS sequence"/>
</dbReference>
<dbReference type="PANTHER" id="PTHR12281:SF31">
    <property type="entry name" value="DCN1-LIKE PROTEIN 3"/>
    <property type="match status" value="1"/>
</dbReference>
<accession>A0A9P6W950</accession>
<reference evidence="6 7" key="1">
    <citation type="submission" date="2020-11" db="EMBL/GenBank/DDBJ databases">
        <title>Kefir isolates.</title>
        <authorList>
            <person name="Marcisauskas S."/>
            <person name="Kim Y."/>
            <person name="Blasche S."/>
        </authorList>
    </citation>
    <scope>NUCLEOTIDE SEQUENCE [LARGE SCALE GENOMIC DNA]</scope>
    <source>
        <strain evidence="6 7">KR</strain>
    </source>
</reference>
<dbReference type="OrthoDB" id="27198at2759"/>
<gene>
    <name evidence="6" type="ORF">C6P46_004977</name>
</gene>
<dbReference type="GO" id="GO:0097602">
    <property type="term" value="F:cullin family protein binding"/>
    <property type="evidence" value="ECO:0007669"/>
    <property type="project" value="TreeGrafter"/>
</dbReference>
<dbReference type="InterPro" id="IPR016071">
    <property type="entry name" value="Staphylococal_nuclease_OB-fold"/>
</dbReference>
<feature type="domain" description="TNase-like" evidence="4">
    <location>
        <begin position="116"/>
        <end position="234"/>
    </location>
</feature>
<evidence type="ECO:0000256" key="2">
    <source>
        <dbReference type="RuleBase" id="RU410713"/>
    </source>
</evidence>
<evidence type="ECO:0000256" key="1">
    <source>
        <dbReference type="ARBA" id="ARBA00022786"/>
    </source>
</evidence>
<comment type="caution">
    <text evidence="6">The sequence shown here is derived from an EMBL/GenBank/DDBJ whole genome shotgun (WGS) entry which is preliminary data.</text>
</comment>
<dbReference type="InterPro" id="IPR009060">
    <property type="entry name" value="UBA-like_sf"/>
</dbReference>
<dbReference type="Gene3D" id="1.10.8.10">
    <property type="entry name" value="DNA helicase RuvA subunit, C-terminal domain"/>
    <property type="match status" value="1"/>
</dbReference>
<evidence type="ECO:0000259" key="5">
    <source>
        <dbReference type="PROSITE" id="PS51229"/>
    </source>
</evidence>
<protein>
    <recommendedName>
        <fullName evidence="2">Defective in cullin neddylation protein</fullName>
    </recommendedName>
</protein>
<dbReference type="EMBL" id="PUHQ01000005">
    <property type="protein sequence ID" value="KAG0666407.1"/>
    <property type="molecule type" value="Genomic_DNA"/>
</dbReference>
<evidence type="ECO:0000313" key="6">
    <source>
        <dbReference type="EMBL" id="KAG0666407.1"/>
    </source>
</evidence>
<dbReference type="InterPro" id="IPR005176">
    <property type="entry name" value="PONY_dom"/>
</dbReference>
<dbReference type="Gene3D" id="1.10.238.10">
    <property type="entry name" value="EF-hand"/>
    <property type="match status" value="1"/>
</dbReference>
<dbReference type="GO" id="GO:0032182">
    <property type="term" value="F:ubiquitin-like protein binding"/>
    <property type="evidence" value="ECO:0007669"/>
    <property type="project" value="TreeGrafter"/>
</dbReference>
<feature type="compositionally biased region" description="Low complexity" evidence="3">
    <location>
        <begin position="33"/>
        <end position="62"/>
    </location>
</feature>
<dbReference type="AlphaFoldDB" id="A0A9P6W950"/>
<feature type="compositionally biased region" description="Pro residues" evidence="3">
    <location>
        <begin position="13"/>
        <end position="32"/>
    </location>
</feature>